<sequence>MNFIDIFAGCGGFSEGFKQNHNYNMLAAVEWEKPQVENLRNHLKNNYNMIDSDERVIRFDIQRTEELISGWENDEEYDSHVGLDAIIGGSNVDLIIGGPPCQAYSVAGRIRDENGMRNDYRNFLFESYMQLVRHYKPNLFVFENVPGILSAKPDGETLVTDLIRNEIKNSGYEIVDDLKTYAQFDLSEYGVPQKRKRVIIVGVRNGFINNIQHALQQFYLDTLPKYRENIRTVRDAIGDLPPIIPAELDYIRDGRKYSHIFDINISNHVPRLHNRRDINIFNILCEDIESGKYQYITSHALMELYTRLTGRNSNIHKYHVLRWNQPSNTIPAHLYKDGLRHIHPDSSQSRSITVREAARLQTFPNHYNFISSMGANYKMIGNAVPPLFAQKLASALLEFINN</sequence>
<dbReference type="REBASE" id="1031975">
    <property type="entry name" value="M1.BbaMAG5ORF12635P"/>
</dbReference>
<keyword evidence="2 5" id="KW-0808">Transferase</keyword>
<proteinExistence type="inferred from homology"/>
<dbReference type="InterPro" id="IPR050390">
    <property type="entry name" value="C5-Methyltransferase"/>
</dbReference>
<evidence type="ECO:0000256" key="4">
    <source>
        <dbReference type="ARBA" id="ARBA00022747"/>
    </source>
</evidence>
<evidence type="ECO:0000256" key="2">
    <source>
        <dbReference type="ARBA" id="ARBA00022679"/>
    </source>
</evidence>
<evidence type="ECO:0000313" key="9">
    <source>
        <dbReference type="Proteomes" id="UP001056756"/>
    </source>
</evidence>
<evidence type="ECO:0000256" key="6">
    <source>
        <dbReference type="RuleBase" id="RU000416"/>
    </source>
</evidence>
<evidence type="ECO:0000256" key="5">
    <source>
        <dbReference type="PROSITE-ProRule" id="PRU01016"/>
    </source>
</evidence>
<dbReference type="GO" id="GO:0044027">
    <property type="term" value="P:negative regulation of gene expression via chromosomal CpG island methylation"/>
    <property type="evidence" value="ECO:0007669"/>
    <property type="project" value="TreeGrafter"/>
</dbReference>
<gene>
    <name evidence="8" type="ORF">NAG76_12635</name>
</gene>
<protein>
    <recommendedName>
        <fullName evidence="7">Cytosine-specific methyltransferase</fullName>
        <ecNumber evidence="7">2.1.1.37</ecNumber>
    </recommendedName>
</protein>
<dbReference type="GO" id="GO:0003886">
    <property type="term" value="F:DNA (cytosine-5-)-methyltransferase activity"/>
    <property type="evidence" value="ECO:0007669"/>
    <property type="project" value="UniProtKB-EC"/>
</dbReference>
<reference evidence="8" key="1">
    <citation type="submission" date="2022-05" db="EMBL/GenBank/DDBJ databases">
        <title>Novel bacterial taxa in a minimal lignocellulolytic consortium and its capacity to transform plastics disclosed by genome-resolved metagenomics.</title>
        <authorList>
            <person name="Rodriguez C.A.D."/>
            <person name="Diaz-Garcia L."/>
            <person name="Herrera K."/>
            <person name="Tarazona N.A."/>
            <person name="Sproer C."/>
            <person name="Overmann J."/>
            <person name="Jimenez D.J."/>
        </authorList>
    </citation>
    <scope>NUCLEOTIDE SEQUENCE</scope>
    <source>
        <strain evidence="8">MAG5</strain>
    </source>
</reference>
<comment type="catalytic activity">
    <reaction evidence="7">
        <text>a 2'-deoxycytidine in DNA + S-adenosyl-L-methionine = a 5-methyl-2'-deoxycytidine in DNA + S-adenosyl-L-homocysteine + H(+)</text>
        <dbReference type="Rhea" id="RHEA:13681"/>
        <dbReference type="Rhea" id="RHEA-COMP:11369"/>
        <dbReference type="Rhea" id="RHEA-COMP:11370"/>
        <dbReference type="ChEBI" id="CHEBI:15378"/>
        <dbReference type="ChEBI" id="CHEBI:57856"/>
        <dbReference type="ChEBI" id="CHEBI:59789"/>
        <dbReference type="ChEBI" id="CHEBI:85452"/>
        <dbReference type="ChEBI" id="CHEBI:85454"/>
        <dbReference type="EC" id="2.1.1.37"/>
    </reaction>
</comment>
<dbReference type="PROSITE" id="PS51679">
    <property type="entry name" value="SAM_MT_C5"/>
    <property type="match status" value="1"/>
</dbReference>
<dbReference type="PROSITE" id="PS00094">
    <property type="entry name" value="C5_MTASE_1"/>
    <property type="match status" value="1"/>
</dbReference>
<dbReference type="InterPro" id="IPR029063">
    <property type="entry name" value="SAM-dependent_MTases_sf"/>
</dbReference>
<evidence type="ECO:0000313" key="8">
    <source>
        <dbReference type="EMBL" id="URN92700.1"/>
    </source>
</evidence>
<evidence type="ECO:0000256" key="7">
    <source>
        <dbReference type="RuleBase" id="RU000417"/>
    </source>
</evidence>
<dbReference type="Gene3D" id="3.40.50.150">
    <property type="entry name" value="Vaccinia Virus protein VP39"/>
    <property type="match status" value="1"/>
</dbReference>
<keyword evidence="3 5" id="KW-0949">S-adenosyl-L-methionine</keyword>
<accession>A0A9J6Z9J1</accession>
<dbReference type="KEGG" id="plig:NAG76_12635"/>
<comment type="similarity">
    <text evidence="5 6">Belongs to the class I-like SAM-binding methyltransferase superfamily. C5-methyltransferase family.</text>
</comment>
<keyword evidence="1 5" id="KW-0489">Methyltransferase</keyword>
<dbReference type="Proteomes" id="UP001056756">
    <property type="component" value="Chromosome"/>
</dbReference>
<dbReference type="InterPro" id="IPR018117">
    <property type="entry name" value="C5_DNA_meth_AS"/>
</dbReference>
<feature type="active site" evidence="5">
    <location>
        <position position="101"/>
    </location>
</feature>
<dbReference type="EC" id="2.1.1.37" evidence="7"/>
<organism evidence="8 9">
    <name type="scientific">Candidatus Pristimantibacillus lignocellulolyticus</name>
    <dbReference type="NCBI Taxonomy" id="2994561"/>
    <lineage>
        <taxon>Bacteria</taxon>
        <taxon>Bacillati</taxon>
        <taxon>Bacillota</taxon>
        <taxon>Bacilli</taxon>
        <taxon>Bacillales</taxon>
        <taxon>Paenibacillaceae</taxon>
        <taxon>Candidatus Pristimantibacillus</taxon>
    </lineage>
</organism>
<dbReference type="NCBIfam" id="TIGR00675">
    <property type="entry name" value="dcm"/>
    <property type="match status" value="1"/>
</dbReference>
<dbReference type="InterPro" id="IPR001525">
    <property type="entry name" value="C5_MeTfrase"/>
</dbReference>
<evidence type="ECO:0000256" key="3">
    <source>
        <dbReference type="ARBA" id="ARBA00022691"/>
    </source>
</evidence>
<evidence type="ECO:0000256" key="1">
    <source>
        <dbReference type="ARBA" id="ARBA00022603"/>
    </source>
</evidence>
<dbReference type="AlphaFoldDB" id="A0A9J6Z9J1"/>
<dbReference type="EMBL" id="CP097899">
    <property type="protein sequence ID" value="URN92700.1"/>
    <property type="molecule type" value="Genomic_DNA"/>
</dbReference>
<dbReference type="Pfam" id="PF00145">
    <property type="entry name" value="DNA_methylase"/>
    <property type="match status" value="1"/>
</dbReference>
<dbReference type="Gene3D" id="3.90.120.10">
    <property type="entry name" value="DNA Methylase, subunit A, domain 2"/>
    <property type="match status" value="1"/>
</dbReference>
<name>A0A9J6Z9J1_9BACL</name>
<dbReference type="GO" id="GO:0032259">
    <property type="term" value="P:methylation"/>
    <property type="evidence" value="ECO:0007669"/>
    <property type="project" value="UniProtKB-KW"/>
</dbReference>
<dbReference type="PANTHER" id="PTHR10629:SF52">
    <property type="entry name" value="DNA (CYTOSINE-5)-METHYLTRANSFERASE 1"/>
    <property type="match status" value="1"/>
</dbReference>
<keyword evidence="4" id="KW-0680">Restriction system</keyword>
<dbReference type="SUPFAM" id="SSF53335">
    <property type="entry name" value="S-adenosyl-L-methionine-dependent methyltransferases"/>
    <property type="match status" value="1"/>
</dbReference>
<dbReference type="GO" id="GO:0009307">
    <property type="term" value="P:DNA restriction-modification system"/>
    <property type="evidence" value="ECO:0007669"/>
    <property type="project" value="UniProtKB-KW"/>
</dbReference>
<dbReference type="PRINTS" id="PR00105">
    <property type="entry name" value="C5METTRFRASE"/>
</dbReference>
<dbReference type="PANTHER" id="PTHR10629">
    <property type="entry name" value="CYTOSINE-SPECIFIC METHYLTRANSFERASE"/>
    <property type="match status" value="1"/>
</dbReference>
<dbReference type="GO" id="GO:0003677">
    <property type="term" value="F:DNA binding"/>
    <property type="evidence" value="ECO:0007669"/>
    <property type="project" value="TreeGrafter"/>
</dbReference>